<dbReference type="GO" id="GO:0007166">
    <property type="term" value="P:cell surface receptor signaling pathway"/>
    <property type="evidence" value="ECO:0007669"/>
    <property type="project" value="InterPro"/>
</dbReference>
<reference evidence="11" key="2">
    <citation type="submission" date="2021-01" db="UniProtKB">
        <authorList>
            <consortium name="EnsemblMetazoa"/>
        </authorList>
    </citation>
    <scope>IDENTIFICATION</scope>
</reference>
<feature type="chain" id="PRO_5029779680" evidence="8">
    <location>
        <begin position="24"/>
        <end position="938"/>
    </location>
</feature>
<evidence type="ECO:0000256" key="3">
    <source>
        <dbReference type="ARBA" id="ARBA00022989"/>
    </source>
</evidence>
<feature type="domain" description="G-protein coupled receptors family 2 profile 2" evidence="9">
    <location>
        <begin position="657"/>
        <end position="922"/>
    </location>
</feature>
<feature type="transmembrane region" description="Helical" evidence="7">
    <location>
        <begin position="900"/>
        <end position="920"/>
    </location>
</feature>
<dbReference type="Pfam" id="PF00002">
    <property type="entry name" value="7tm_2"/>
    <property type="match status" value="1"/>
</dbReference>
<dbReference type="RefSeq" id="XP_030835001.1">
    <property type="nucleotide sequence ID" value="XM_030979141.1"/>
</dbReference>
<dbReference type="Proteomes" id="UP000007110">
    <property type="component" value="Unassembled WGS sequence"/>
</dbReference>
<dbReference type="InterPro" id="IPR053231">
    <property type="entry name" value="GPCR_LN-TM7"/>
</dbReference>
<keyword evidence="5 6" id="KW-1015">Disulfide bond</keyword>
<feature type="transmembrane region" description="Helical" evidence="7">
    <location>
        <begin position="812"/>
        <end position="840"/>
    </location>
</feature>
<dbReference type="InterPro" id="IPR001190">
    <property type="entry name" value="SRCR"/>
</dbReference>
<dbReference type="GeneID" id="105443418"/>
<feature type="signal peptide" evidence="8">
    <location>
        <begin position="1"/>
        <end position="23"/>
    </location>
</feature>
<dbReference type="InterPro" id="IPR000832">
    <property type="entry name" value="GPCR_2_secretin-like"/>
</dbReference>
<sequence length="938" mass="105612">MIAAVAALVNVLFILQGPGLVNARLKARLAGDDGYKSVSSGLLQITDTNTSSPDNGVWHTPFFPPLFSWHSLPRVLNVVCRELGFPDGAVFGAIDEGRMYMGYLLLDPRRLEDILCGGEEMGIDECFLRKWSHAEDGLNSVGVNCYNWHCEAYLEGYYENRHYHCQCDPYCELFGDCCSDHNDPKMMARRRDFFGNSWTSVIPDLAFWSCVDLPFGARVEEGIWLVTKCPQSYQDLTVKQLCEASSNGHVDRPVYDPEGIHFRNVYCALCHGSENTTMWDVCISKSENILNKNETFFYVRPGYSNSSNQLPEEYFAPRPCISNIIRECRPDLKGSFRNIDIACRTLTGDIAEEKGKVFANSNCAICNGALDAGKTCVYNLGFDDTFRHVPWYEKFEIFCNPELKLVNGRCVPPGRAYWPHCKSVSSQLTIEDHQQDQAWDCSGEDANIFRYLEESSVSIGLFTVLHEDHVIVEVDLMAIHNMSRGIDSYIAANPRDTRLLCAPTRIRLDHGCKVLVEHSRESFVQNGEWVHGDLSDFEPVIIGGENLLLFRQRLFLSSTIYHNSTIYALNEDKSGYTKTYSVSVFGVKRDISNCVMAILTPPQFGILTVEANFLIVSRGIFFHPSEYFIFDNDSVLVCLRTPEDVKLFMDRSGFLTITTLGRVGFGISSVSLALTLVTYSLFQELRNLHGLVIINMVLALLLSHILLAFVAEFVTHLPVVCTAIAASSHYFWLATFFWKTVLAFDLCKTLSSDPATALLANSGKVRKFLVYSAVGWGVPFVILATCLGFHFHPWQEESLLRYGVMENADMCWIVQPMANVVAFAIPCAICLCVNGVLFISTMRNMLKVRRQPGNVNGTNTILHKNGWRVDLLIHAKISVLLGFTWISGFVGSFLQLDAMWYVFVIINSLQGVVIFGFFGLNKRVRSLWRGIFCCHCNK</sequence>
<dbReference type="Gene3D" id="1.20.1070.10">
    <property type="entry name" value="Rhodopsin 7-helix transmembrane proteins"/>
    <property type="match status" value="1"/>
</dbReference>
<keyword evidence="12" id="KW-1185">Reference proteome</keyword>
<dbReference type="PROSITE" id="PS50261">
    <property type="entry name" value="G_PROTEIN_RECEP_F2_4"/>
    <property type="match status" value="1"/>
</dbReference>
<dbReference type="InParanoid" id="A0A7M7NDT0"/>
<dbReference type="EnsemblMetazoa" id="XM_030979141">
    <property type="protein sequence ID" value="XP_030835001"/>
    <property type="gene ID" value="LOC105443418"/>
</dbReference>
<dbReference type="PANTHER" id="PTHR45902:SF1">
    <property type="entry name" value="LATROPHILIN RECEPTOR-LIKE PROTEIN A"/>
    <property type="match status" value="1"/>
</dbReference>
<keyword evidence="4 7" id="KW-0472">Membrane</keyword>
<dbReference type="GO" id="GO:0016020">
    <property type="term" value="C:membrane"/>
    <property type="evidence" value="ECO:0007669"/>
    <property type="project" value="UniProtKB-SubCell"/>
</dbReference>
<keyword evidence="2 7" id="KW-0812">Transmembrane</keyword>
<accession>A0A7M7NDT0</accession>
<evidence type="ECO:0000313" key="12">
    <source>
        <dbReference type="Proteomes" id="UP000007110"/>
    </source>
</evidence>
<dbReference type="Gene3D" id="3.10.250.10">
    <property type="entry name" value="SRCR-like domain"/>
    <property type="match status" value="1"/>
</dbReference>
<keyword evidence="8" id="KW-0732">Signal</keyword>
<evidence type="ECO:0000256" key="1">
    <source>
        <dbReference type="ARBA" id="ARBA00004141"/>
    </source>
</evidence>
<dbReference type="PANTHER" id="PTHR45902">
    <property type="entry name" value="LATROPHILIN RECEPTOR-LIKE PROTEIN A"/>
    <property type="match status" value="1"/>
</dbReference>
<evidence type="ECO:0000256" key="2">
    <source>
        <dbReference type="ARBA" id="ARBA00022692"/>
    </source>
</evidence>
<organism evidence="11 12">
    <name type="scientific">Strongylocentrotus purpuratus</name>
    <name type="common">Purple sea urchin</name>
    <dbReference type="NCBI Taxonomy" id="7668"/>
    <lineage>
        <taxon>Eukaryota</taxon>
        <taxon>Metazoa</taxon>
        <taxon>Echinodermata</taxon>
        <taxon>Eleutherozoa</taxon>
        <taxon>Echinozoa</taxon>
        <taxon>Echinoidea</taxon>
        <taxon>Euechinoidea</taxon>
        <taxon>Echinacea</taxon>
        <taxon>Camarodonta</taxon>
        <taxon>Echinidea</taxon>
        <taxon>Strongylocentrotidae</taxon>
        <taxon>Strongylocentrotus</taxon>
    </lineage>
</organism>
<evidence type="ECO:0000259" key="10">
    <source>
        <dbReference type="PROSITE" id="PS50287"/>
    </source>
</evidence>
<dbReference type="GO" id="GO:0004930">
    <property type="term" value="F:G protein-coupled receptor activity"/>
    <property type="evidence" value="ECO:0007669"/>
    <property type="project" value="InterPro"/>
</dbReference>
<feature type="domain" description="SRCR" evidence="10">
    <location>
        <begin position="27"/>
        <end position="146"/>
    </location>
</feature>
<dbReference type="CDD" id="cd15039">
    <property type="entry name" value="7tmB3_Methuselah-like"/>
    <property type="match status" value="1"/>
</dbReference>
<evidence type="ECO:0000256" key="5">
    <source>
        <dbReference type="ARBA" id="ARBA00023157"/>
    </source>
</evidence>
<dbReference type="InterPro" id="IPR036772">
    <property type="entry name" value="SRCR-like_dom_sf"/>
</dbReference>
<dbReference type="PROSITE" id="PS50287">
    <property type="entry name" value="SRCR_2"/>
    <property type="match status" value="1"/>
</dbReference>
<evidence type="ECO:0000256" key="6">
    <source>
        <dbReference type="PROSITE-ProRule" id="PRU00196"/>
    </source>
</evidence>
<feature type="transmembrane region" description="Helical" evidence="7">
    <location>
        <begin position="871"/>
        <end position="894"/>
    </location>
</feature>
<feature type="transmembrane region" description="Helical" evidence="7">
    <location>
        <begin position="768"/>
        <end position="792"/>
    </location>
</feature>
<evidence type="ECO:0000259" key="9">
    <source>
        <dbReference type="PROSITE" id="PS50261"/>
    </source>
</evidence>
<evidence type="ECO:0000256" key="4">
    <source>
        <dbReference type="ARBA" id="ARBA00023136"/>
    </source>
</evidence>
<dbReference type="SUPFAM" id="SSF56487">
    <property type="entry name" value="SRCR-like"/>
    <property type="match status" value="1"/>
</dbReference>
<keyword evidence="3 7" id="KW-1133">Transmembrane helix</keyword>
<evidence type="ECO:0000313" key="11">
    <source>
        <dbReference type="EnsemblMetazoa" id="XP_030835001"/>
    </source>
</evidence>
<dbReference type="OrthoDB" id="6134459at2759"/>
<comment type="subcellular location">
    <subcellularLocation>
        <location evidence="1">Membrane</location>
        <topology evidence="1">Multi-pass membrane protein</topology>
    </subcellularLocation>
</comment>
<dbReference type="KEGG" id="spu:105443418"/>
<evidence type="ECO:0000256" key="8">
    <source>
        <dbReference type="SAM" id="SignalP"/>
    </source>
</evidence>
<evidence type="ECO:0000256" key="7">
    <source>
        <dbReference type="SAM" id="Phobius"/>
    </source>
</evidence>
<reference evidence="12" key="1">
    <citation type="submission" date="2015-02" db="EMBL/GenBank/DDBJ databases">
        <title>Genome sequencing for Strongylocentrotus purpuratus.</title>
        <authorList>
            <person name="Murali S."/>
            <person name="Liu Y."/>
            <person name="Vee V."/>
            <person name="English A."/>
            <person name="Wang M."/>
            <person name="Skinner E."/>
            <person name="Han Y."/>
            <person name="Muzny D.M."/>
            <person name="Worley K.C."/>
            <person name="Gibbs R.A."/>
        </authorList>
    </citation>
    <scope>NUCLEOTIDE SEQUENCE</scope>
</reference>
<dbReference type="InterPro" id="IPR017981">
    <property type="entry name" value="GPCR_2-like_7TM"/>
</dbReference>
<dbReference type="AlphaFoldDB" id="A0A7M7NDT0"/>
<feature type="transmembrane region" description="Helical" evidence="7">
    <location>
        <begin position="689"/>
        <end position="710"/>
    </location>
</feature>
<name>A0A7M7NDT0_STRPU</name>
<protein>
    <submittedName>
        <fullName evidence="11">Uncharacterized protein</fullName>
    </submittedName>
</protein>
<comment type="caution">
    <text evidence="6">Lacks conserved residue(s) required for the propagation of feature annotation.</text>
</comment>
<proteinExistence type="predicted"/>
<feature type="transmembrane region" description="Helical" evidence="7">
    <location>
        <begin position="663"/>
        <end position="682"/>
    </location>
</feature>
<feature type="disulfide bond" evidence="6">
    <location>
        <begin position="116"/>
        <end position="126"/>
    </location>
</feature>